<dbReference type="EMBL" id="CAJNDS010002087">
    <property type="protein sequence ID" value="CAE7318020.1"/>
    <property type="molecule type" value="Genomic_DNA"/>
</dbReference>
<dbReference type="GO" id="GO:0004674">
    <property type="term" value="F:protein serine/threonine kinase activity"/>
    <property type="evidence" value="ECO:0007669"/>
    <property type="project" value="UniProtKB-KW"/>
</dbReference>
<evidence type="ECO:0000313" key="7">
    <source>
        <dbReference type="Proteomes" id="UP000604046"/>
    </source>
</evidence>
<keyword evidence="4" id="KW-0723">Serine/threonine-protein kinase</keyword>
<comment type="similarity">
    <text evidence="4">Belongs to the protein kinase superfamily.</text>
</comment>
<dbReference type="SMART" id="SM00220">
    <property type="entry name" value="S_TKc"/>
    <property type="match status" value="1"/>
</dbReference>
<comment type="caution">
    <text evidence="6">The sequence shown here is derived from an EMBL/GenBank/DDBJ whole genome shotgun (WGS) entry which is preliminary data.</text>
</comment>
<sequence length="423" mass="47095">MPLGPCLGGSWLGAMCQKSTGRKRKRRAAMTTVIALEIAIAGASVTVDPAPAHVDDQGLDDAEPIPSSMSVSQDASVDIQVDRCGGLDACVLPLPALQQHDAQAAKYDKYSRLDWLRRAFNAASLEDQEDLPIPEARDEARHARNNYHLYEEIGHGKFSKVYKGRKKFTIRFVAVKSFEKSRREKVLIEVDILSKLNHPNVLGLINWYETRNHLWVIFEYCAGGDLLRLLKQDSSLPEDQVRAFGVDICAGLLHVHSCGFVYGDLKPANILFDENGSLKLCDFGQAQRVDDIERALAEGRQPPRKGSPQYMAAELFLEGGIHSFASDLWSLGCVLFELLKGAPPFNSVSFQQLQHLVLSEVPPPTRASRDFQDLTMQLLRKSPVERITWPSLRLHGWWGGQAPGDSRDVQVLAGERLGFLQRS</sequence>
<dbReference type="PROSITE" id="PS00108">
    <property type="entry name" value="PROTEIN_KINASE_ST"/>
    <property type="match status" value="1"/>
</dbReference>
<dbReference type="InterPro" id="IPR017441">
    <property type="entry name" value="Protein_kinase_ATP_BS"/>
</dbReference>
<proteinExistence type="inferred from homology"/>
<organism evidence="6 7">
    <name type="scientific">Symbiodinium natans</name>
    <dbReference type="NCBI Taxonomy" id="878477"/>
    <lineage>
        <taxon>Eukaryota</taxon>
        <taxon>Sar</taxon>
        <taxon>Alveolata</taxon>
        <taxon>Dinophyceae</taxon>
        <taxon>Suessiales</taxon>
        <taxon>Symbiodiniaceae</taxon>
        <taxon>Symbiodinium</taxon>
    </lineage>
</organism>
<keyword evidence="1 3" id="KW-0547">Nucleotide-binding</keyword>
<feature type="binding site" evidence="3">
    <location>
        <position position="176"/>
    </location>
    <ligand>
        <name>ATP</name>
        <dbReference type="ChEBI" id="CHEBI:30616"/>
    </ligand>
</feature>
<dbReference type="PROSITE" id="PS50011">
    <property type="entry name" value="PROTEIN_KINASE_DOM"/>
    <property type="match status" value="1"/>
</dbReference>
<dbReference type="InterPro" id="IPR044591">
    <property type="entry name" value="RUK"/>
</dbReference>
<dbReference type="SUPFAM" id="SSF56112">
    <property type="entry name" value="Protein kinase-like (PK-like)"/>
    <property type="match status" value="1"/>
</dbReference>
<dbReference type="InterPro" id="IPR008271">
    <property type="entry name" value="Ser/Thr_kinase_AS"/>
</dbReference>
<dbReference type="PROSITE" id="PS00107">
    <property type="entry name" value="PROTEIN_KINASE_ATP"/>
    <property type="match status" value="1"/>
</dbReference>
<dbReference type="OrthoDB" id="266718at2759"/>
<evidence type="ECO:0000259" key="5">
    <source>
        <dbReference type="PROSITE" id="PS50011"/>
    </source>
</evidence>
<name>A0A812NFA1_9DINO</name>
<dbReference type="Proteomes" id="UP000604046">
    <property type="component" value="Unassembled WGS sequence"/>
</dbReference>
<dbReference type="InterPro" id="IPR011009">
    <property type="entry name" value="Kinase-like_dom_sf"/>
</dbReference>
<gene>
    <name evidence="6" type="primary">RUK</name>
    <name evidence="6" type="ORF">SNAT2548_LOCUS16672</name>
</gene>
<evidence type="ECO:0000313" key="6">
    <source>
        <dbReference type="EMBL" id="CAE7318020.1"/>
    </source>
</evidence>
<evidence type="ECO:0000256" key="2">
    <source>
        <dbReference type="ARBA" id="ARBA00022840"/>
    </source>
</evidence>
<dbReference type="PANTHER" id="PTHR46562">
    <property type="entry name" value="SERINE/THREONINE-KINASE ULK4-LIKE PROTEIN-RELATED"/>
    <property type="match status" value="1"/>
</dbReference>
<evidence type="ECO:0000256" key="1">
    <source>
        <dbReference type="ARBA" id="ARBA00022741"/>
    </source>
</evidence>
<accession>A0A812NFA1</accession>
<dbReference type="Pfam" id="PF00069">
    <property type="entry name" value="Pkinase"/>
    <property type="match status" value="1"/>
</dbReference>
<dbReference type="InterPro" id="IPR000719">
    <property type="entry name" value="Prot_kinase_dom"/>
</dbReference>
<keyword evidence="2 3" id="KW-0067">ATP-binding</keyword>
<keyword evidence="4" id="KW-0418">Kinase</keyword>
<keyword evidence="7" id="KW-1185">Reference proteome</keyword>
<protein>
    <submittedName>
        <fullName evidence="6">RUK protein</fullName>
    </submittedName>
</protein>
<evidence type="ECO:0000256" key="3">
    <source>
        <dbReference type="PROSITE-ProRule" id="PRU10141"/>
    </source>
</evidence>
<dbReference type="GO" id="GO:0005524">
    <property type="term" value="F:ATP binding"/>
    <property type="evidence" value="ECO:0007669"/>
    <property type="project" value="UniProtKB-UniRule"/>
</dbReference>
<feature type="domain" description="Protein kinase" evidence="5">
    <location>
        <begin position="147"/>
        <end position="398"/>
    </location>
</feature>
<dbReference type="AlphaFoldDB" id="A0A812NFA1"/>
<dbReference type="PANTHER" id="PTHR46562:SF1">
    <property type="entry name" value="SERINE_THREONINE-PROTEIN KINASE ULK4"/>
    <property type="match status" value="1"/>
</dbReference>
<evidence type="ECO:0000256" key="4">
    <source>
        <dbReference type="RuleBase" id="RU000304"/>
    </source>
</evidence>
<reference evidence="6" key="1">
    <citation type="submission" date="2021-02" db="EMBL/GenBank/DDBJ databases">
        <authorList>
            <person name="Dougan E. K."/>
            <person name="Rhodes N."/>
            <person name="Thang M."/>
            <person name="Chan C."/>
        </authorList>
    </citation>
    <scope>NUCLEOTIDE SEQUENCE</scope>
</reference>
<dbReference type="GO" id="GO:0008017">
    <property type="term" value="F:microtubule binding"/>
    <property type="evidence" value="ECO:0007669"/>
    <property type="project" value="InterPro"/>
</dbReference>
<dbReference type="Gene3D" id="1.10.510.10">
    <property type="entry name" value="Transferase(Phosphotransferase) domain 1"/>
    <property type="match status" value="1"/>
</dbReference>
<keyword evidence="4" id="KW-0808">Transferase</keyword>